<evidence type="ECO:0000256" key="4">
    <source>
        <dbReference type="ARBA" id="ARBA00024750"/>
    </source>
</evidence>
<dbReference type="Proteomes" id="UP001165060">
    <property type="component" value="Unassembled WGS sequence"/>
</dbReference>
<proteinExistence type="predicted"/>
<keyword evidence="6" id="KW-0812">Transmembrane</keyword>
<keyword evidence="1" id="KW-0813">Transport</keyword>
<accession>A0ABQ6MY57</accession>
<dbReference type="InterPro" id="IPR023393">
    <property type="entry name" value="START-like_dom_sf"/>
</dbReference>
<feature type="domain" description="START" evidence="7">
    <location>
        <begin position="203"/>
        <end position="281"/>
    </location>
</feature>
<feature type="non-terminal residue" evidence="8">
    <location>
        <position position="1"/>
    </location>
</feature>
<sequence length="955" mass="107429">YGKGPHTPVRAFQTCVWRLRPVDNGVGAQTEAICLQRLDAGGRLPAFLINQKIPESLQAATSMKDHMQRDTDVDAVGHDALCKKIRMPQNLSADEETFLQEMTSKISLVNMETFTPLPTPEDNKIQVSVCYTDGNPIIVGKGVTVIDASMEECAAYELHKMSRANERAHQELGGLEKEMRWQSQNSFLYRVAYNIGIKGFSVREFVSRCVFRRYSEKIVSCYLSVDTPEFPPVPNYLRGQQMAFMMYEALPPIFDDVPQTRVTYIQQADMGGYIPHYFVNSQGAKNMLWISEMRKAFDKSAALEEKQSKLVGGMIKERMKKGSNATEYTKEAKAVIETGEKFFDGFRNNKRSAKVKGDAVGIASEIMDRDGLQWGKSEGVIRAKKEDVLGWMWNSDDRHRWGPSDIERRVLETKCDHHQTTYRCLKLTEEAKHGKSVPRDFVSEAVWRQQEDGSLIYVSVPTEYEGDDETINGGTQEGRHSRASFRGLKSRFRNLKPGSLGKLAVRGSSRQSSRGLGKLVAVQPVGGGEGDEGEGGGEGVLRGKSKGMAASFRATEIRLGEKDRLQAFRVKVRGEVRQAMSIKGIGNGRCKVVLVVQIGLGPNASASAVSQSLSNALGLVLCARNHFEEILPLQNYERYDGRMLGEKVMLRRSEGSSGYKRYPWFEDMMHAISQEILKTAPWGLVWRVGTGAGLSILDLGSDINVIVLYLNSETKRTYGIALLVLVLLNFFLQCVMATIQHKMSKRDFLRELLLIFTGLKPGFDAYRAASDFEMQAHHVLDAKQELIFTKCIELMTESVPGCVLQSFVYVQIVNAGESSPQALTSILISALTAGFTGASVSYRKSFYSVEKGADQTMTLFLDNTDDAVKALIMKKNKIQWLPIRNDVREWIFANWTAWEDERPAWFTDAWLRRLDADMAEKGMAAEERREIDRERKLMMRNSLRDLMIDDKEQID</sequence>
<evidence type="ECO:0000259" key="7">
    <source>
        <dbReference type="PROSITE" id="PS50848"/>
    </source>
</evidence>
<organism evidence="8 9">
    <name type="scientific">Tetraparma gracilis</name>
    <dbReference type="NCBI Taxonomy" id="2962635"/>
    <lineage>
        <taxon>Eukaryota</taxon>
        <taxon>Sar</taxon>
        <taxon>Stramenopiles</taxon>
        <taxon>Ochrophyta</taxon>
        <taxon>Bolidophyceae</taxon>
        <taxon>Parmales</taxon>
        <taxon>Triparmaceae</taxon>
        <taxon>Tetraparma</taxon>
    </lineage>
</organism>
<comment type="function">
    <text evidence="4">May be involved in the intracellular transport of sterols or other lipids. May bind cholesterol or other sterols.</text>
</comment>
<dbReference type="EMBL" id="BRYB01000695">
    <property type="protein sequence ID" value="GMI35596.1"/>
    <property type="molecule type" value="Genomic_DNA"/>
</dbReference>
<evidence type="ECO:0000256" key="2">
    <source>
        <dbReference type="ARBA" id="ARBA00023055"/>
    </source>
</evidence>
<dbReference type="PROSITE" id="PS50848">
    <property type="entry name" value="START"/>
    <property type="match status" value="1"/>
</dbReference>
<keyword evidence="9" id="KW-1185">Reference proteome</keyword>
<evidence type="ECO:0000313" key="9">
    <source>
        <dbReference type="Proteomes" id="UP001165060"/>
    </source>
</evidence>
<keyword evidence="6" id="KW-1133">Transmembrane helix</keyword>
<feature type="transmembrane region" description="Helical" evidence="6">
    <location>
        <begin position="718"/>
        <end position="739"/>
    </location>
</feature>
<evidence type="ECO:0000256" key="5">
    <source>
        <dbReference type="SAM" id="MobiDB-lite"/>
    </source>
</evidence>
<evidence type="ECO:0000256" key="3">
    <source>
        <dbReference type="ARBA" id="ARBA00023121"/>
    </source>
</evidence>
<protein>
    <recommendedName>
        <fullName evidence="7">START domain-containing protein</fullName>
    </recommendedName>
</protein>
<evidence type="ECO:0000313" key="8">
    <source>
        <dbReference type="EMBL" id="GMI35596.1"/>
    </source>
</evidence>
<keyword evidence="6" id="KW-0472">Membrane</keyword>
<dbReference type="PANTHER" id="PTHR46374:SF1">
    <property type="entry name" value="START DOMAIN-CONTAINING PROTEIN"/>
    <property type="match status" value="1"/>
</dbReference>
<reference evidence="8 9" key="1">
    <citation type="journal article" date="2023" name="Commun. Biol.">
        <title>Genome analysis of Parmales, the sister group of diatoms, reveals the evolutionary specialization of diatoms from phago-mixotrophs to photoautotrophs.</title>
        <authorList>
            <person name="Ban H."/>
            <person name="Sato S."/>
            <person name="Yoshikawa S."/>
            <person name="Yamada K."/>
            <person name="Nakamura Y."/>
            <person name="Ichinomiya M."/>
            <person name="Sato N."/>
            <person name="Blanc-Mathieu R."/>
            <person name="Endo H."/>
            <person name="Kuwata A."/>
            <person name="Ogata H."/>
        </authorList>
    </citation>
    <scope>NUCLEOTIDE SEQUENCE [LARGE SCALE GENOMIC DNA]</scope>
</reference>
<name>A0ABQ6MY57_9STRA</name>
<evidence type="ECO:0000256" key="1">
    <source>
        <dbReference type="ARBA" id="ARBA00022448"/>
    </source>
</evidence>
<feature type="region of interest" description="Disordered" evidence="5">
    <location>
        <begin position="516"/>
        <end position="542"/>
    </location>
</feature>
<dbReference type="InterPro" id="IPR002913">
    <property type="entry name" value="START_lipid-bd_dom"/>
</dbReference>
<keyword evidence="3" id="KW-0446">Lipid-binding</keyword>
<dbReference type="PANTHER" id="PTHR46374">
    <property type="entry name" value="PROTEIN CBG07384"/>
    <property type="match status" value="1"/>
</dbReference>
<dbReference type="SUPFAM" id="SSF55961">
    <property type="entry name" value="Bet v1-like"/>
    <property type="match status" value="2"/>
</dbReference>
<dbReference type="InterPro" id="IPR043556">
    <property type="entry name" value="StARD5/6"/>
</dbReference>
<gene>
    <name evidence="8" type="ORF">TeGR_g15276</name>
</gene>
<keyword evidence="2" id="KW-0445">Lipid transport</keyword>
<evidence type="ECO:0000256" key="6">
    <source>
        <dbReference type="SAM" id="Phobius"/>
    </source>
</evidence>
<comment type="caution">
    <text evidence="8">The sequence shown here is derived from an EMBL/GenBank/DDBJ whole genome shotgun (WGS) entry which is preliminary data.</text>
</comment>
<dbReference type="Gene3D" id="3.30.530.20">
    <property type="match status" value="2"/>
</dbReference>